<dbReference type="SUPFAM" id="SSF51338">
    <property type="entry name" value="Composite domain of metallo-dependent hydrolases"/>
    <property type="match status" value="1"/>
</dbReference>
<dbReference type="Gene3D" id="2.30.40.10">
    <property type="entry name" value="Urease, subunit C, domain 1"/>
    <property type="match status" value="1"/>
</dbReference>
<feature type="active site" description="Proton donor/acceptor" evidence="6">
    <location>
        <position position="273"/>
    </location>
</feature>
<evidence type="ECO:0000313" key="10">
    <source>
        <dbReference type="EMBL" id="PWC02461.1"/>
    </source>
</evidence>
<dbReference type="GO" id="GO:0006046">
    <property type="term" value="P:N-acetylglucosamine catabolic process"/>
    <property type="evidence" value="ECO:0007669"/>
    <property type="project" value="TreeGrafter"/>
</dbReference>
<evidence type="ECO:0000259" key="9">
    <source>
        <dbReference type="Pfam" id="PF01979"/>
    </source>
</evidence>
<keyword evidence="4 5" id="KW-0119">Carbohydrate metabolism</keyword>
<feature type="binding site" evidence="7">
    <location>
        <position position="251"/>
    </location>
    <ligand>
        <name>substrate</name>
    </ligand>
</feature>
<evidence type="ECO:0000256" key="1">
    <source>
        <dbReference type="ARBA" id="ARBA00010716"/>
    </source>
</evidence>
<feature type="binding site" evidence="8">
    <location>
        <position position="195"/>
    </location>
    <ligand>
        <name>Zn(2+)</name>
        <dbReference type="ChEBI" id="CHEBI:29105"/>
    </ligand>
</feature>
<dbReference type="KEGG" id="cyz:C3B44_09080"/>
<keyword evidence="11" id="KW-1185">Reference proteome</keyword>
<feature type="binding site" evidence="7">
    <location>
        <begin position="219"/>
        <end position="220"/>
    </location>
    <ligand>
        <name>substrate</name>
    </ligand>
</feature>
<feature type="binding site" evidence="7">
    <location>
        <begin position="307"/>
        <end position="309"/>
    </location>
    <ligand>
        <name>substrate</name>
    </ligand>
</feature>
<dbReference type="AlphaFoldDB" id="A0A2U1T8X8"/>
<feature type="binding site" evidence="7">
    <location>
        <position position="227"/>
    </location>
    <ligand>
        <name>substrate</name>
    </ligand>
</feature>
<name>A0A2U1T8X8_9CORY</name>
<evidence type="ECO:0000256" key="6">
    <source>
        <dbReference type="PIRSR" id="PIRSR038994-1"/>
    </source>
</evidence>
<dbReference type="CDD" id="cd00854">
    <property type="entry name" value="NagA"/>
    <property type="match status" value="1"/>
</dbReference>
<evidence type="ECO:0000256" key="8">
    <source>
        <dbReference type="PIRSR" id="PIRSR038994-3"/>
    </source>
</evidence>
<evidence type="ECO:0000256" key="4">
    <source>
        <dbReference type="ARBA" id="ARBA00023277"/>
    </source>
</evidence>
<comment type="cofactor">
    <cofactor evidence="8">
        <name>a divalent metal cation</name>
        <dbReference type="ChEBI" id="CHEBI:60240"/>
    </cofactor>
    <text evidence="8">Binds 1 divalent metal cation per subunit.</text>
</comment>
<reference evidence="11" key="1">
    <citation type="submission" date="2018-04" db="EMBL/GenBank/DDBJ databases">
        <authorList>
            <person name="Liu S."/>
            <person name="Wang Z."/>
            <person name="Li J."/>
        </authorList>
    </citation>
    <scope>NUCLEOTIDE SEQUENCE [LARGE SCALE GENOMIC DNA]</scope>
    <source>
        <strain evidence="11">2189</strain>
    </source>
</reference>
<dbReference type="InterPro" id="IPR032466">
    <property type="entry name" value="Metal_Hydrolase"/>
</dbReference>
<protein>
    <submittedName>
        <fullName evidence="10">N-acetylglucosamine-6-phosphate deacetylase</fullName>
    </submittedName>
</protein>
<evidence type="ECO:0000313" key="11">
    <source>
        <dbReference type="Proteomes" id="UP000244989"/>
    </source>
</evidence>
<sequence length="384" mass="40709">MNTVLITNATVYDGTRGGTTDEAELLISDGRIDSVGKNLERDADTAVIDAHGAPVVPGYIDIHVHGADRLAFEDGAAAVAKILAAHQSHGTARMVMSLVTGALDVMEERIRELAALTRENDRLLGIHPEGPFLHPEHKGAHDENLLRAPHPDDVRQLIDAADGTLVQFTLAAERDDGLEAVKLLVEKGIVASLGHSSATFEDAEKTFDAGARILTHAFNGMRGIHHRAPGPVIAALRNPNVWLEVINDGIHVHPAVVKSLFTEAEERMILITDAMSATCAADGAYRLGDLAVTVSDGVARLTEGGSLAGSTLTMDRAVANAVRNVGVPLDVAVAAATHHPAKAIGRDKEFGRLAAGFPSDILILDPETYLPARIFMGGQELSHD</sequence>
<dbReference type="RefSeq" id="WP_108432093.1">
    <property type="nucleotide sequence ID" value="NZ_CP026947.1"/>
</dbReference>
<comment type="similarity">
    <text evidence="1 5">Belongs to the metallo-dependent hydrolases superfamily. NagA family.</text>
</comment>
<dbReference type="PIRSF" id="PIRSF038994">
    <property type="entry name" value="NagA"/>
    <property type="match status" value="1"/>
</dbReference>
<dbReference type="PANTHER" id="PTHR11113">
    <property type="entry name" value="N-ACETYLGLUCOSAMINE-6-PHOSPHATE DEACETYLASE"/>
    <property type="match status" value="1"/>
</dbReference>
<dbReference type="Proteomes" id="UP000244989">
    <property type="component" value="Unassembled WGS sequence"/>
</dbReference>
<feature type="binding site" evidence="8">
    <location>
        <position position="216"/>
    </location>
    <ligand>
        <name>Zn(2+)</name>
        <dbReference type="ChEBI" id="CHEBI:29105"/>
    </ligand>
</feature>
<accession>A0A2U1T8X8</accession>
<dbReference type="Pfam" id="PF01979">
    <property type="entry name" value="Amidohydro_1"/>
    <property type="match status" value="1"/>
</dbReference>
<organism evidence="10 11">
    <name type="scientific">Corynebacterium yudongzhengii</name>
    <dbReference type="NCBI Taxonomy" id="2080740"/>
    <lineage>
        <taxon>Bacteria</taxon>
        <taxon>Bacillati</taxon>
        <taxon>Actinomycetota</taxon>
        <taxon>Actinomycetes</taxon>
        <taxon>Mycobacteriales</taxon>
        <taxon>Corynebacteriaceae</taxon>
        <taxon>Corynebacterium</taxon>
    </lineage>
</organism>
<evidence type="ECO:0000256" key="5">
    <source>
        <dbReference type="PIRNR" id="PIRNR038994"/>
    </source>
</evidence>
<dbReference type="GO" id="GO:0008448">
    <property type="term" value="F:N-acetylglucosamine-6-phosphate deacetylase activity"/>
    <property type="evidence" value="ECO:0007669"/>
    <property type="project" value="InterPro"/>
</dbReference>
<feature type="domain" description="Amidohydrolase-related" evidence="9">
    <location>
        <begin position="55"/>
        <end position="369"/>
    </location>
</feature>
<gene>
    <name evidence="10" type="primary">nagA</name>
    <name evidence="10" type="ORF">DF222_02190</name>
</gene>
<dbReference type="OrthoDB" id="9776488at2"/>
<dbReference type="Gene3D" id="3.20.20.140">
    <property type="entry name" value="Metal-dependent hydrolases"/>
    <property type="match status" value="1"/>
</dbReference>
<dbReference type="InterPro" id="IPR011059">
    <property type="entry name" value="Metal-dep_hydrolase_composite"/>
</dbReference>
<dbReference type="NCBIfam" id="TIGR00221">
    <property type="entry name" value="nagA"/>
    <property type="match status" value="1"/>
</dbReference>
<feature type="binding site" evidence="8">
    <location>
        <position position="129"/>
    </location>
    <ligand>
        <name>Zn(2+)</name>
        <dbReference type="ChEBI" id="CHEBI:29105"/>
    </ligand>
</feature>
<evidence type="ECO:0000256" key="2">
    <source>
        <dbReference type="ARBA" id="ARBA00022723"/>
    </source>
</evidence>
<dbReference type="GO" id="GO:0046872">
    <property type="term" value="F:metal ion binding"/>
    <property type="evidence" value="ECO:0007669"/>
    <property type="project" value="UniProtKB-KW"/>
</dbReference>
<keyword evidence="3 5" id="KW-0378">Hydrolase</keyword>
<dbReference type="InterPro" id="IPR003764">
    <property type="entry name" value="GlcNAc_6-P_deAcase"/>
</dbReference>
<dbReference type="EMBL" id="QEEZ01000003">
    <property type="protein sequence ID" value="PWC02461.1"/>
    <property type="molecule type" value="Genomic_DNA"/>
</dbReference>
<evidence type="ECO:0000256" key="7">
    <source>
        <dbReference type="PIRSR" id="PIRSR038994-2"/>
    </source>
</evidence>
<keyword evidence="2 8" id="KW-0479">Metal-binding</keyword>
<proteinExistence type="inferred from homology"/>
<evidence type="ECO:0000256" key="3">
    <source>
        <dbReference type="ARBA" id="ARBA00022801"/>
    </source>
</evidence>
<comment type="caution">
    <text evidence="10">The sequence shown here is derived from an EMBL/GenBank/DDBJ whole genome shotgun (WGS) entry which is preliminary data.</text>
</comment>
<dbReference type="SUPFAM" id="SSF51556">
    <property type="entry name" value="Metallo-dependent hydrolases"/>
    <property type="match status" value="1"/>
</dbReference>
<feature type="binding site" evidence="7">
    <location>
        <position position="140"/>
    </location>
    <ligand>
        <name>substrate</name>
    </ligand>
</feature>
<dbReference type="PANTHER" id="PTHR11113:SF14">
    <property type="entry name" value="N-ACETYLGLUCOSAMINE-6-PHOSPHATE DEACETYLASE"/>
    <property type="match status" value="1"/>
</dbReference>
<dbReference type="InterPro" id="IPR006680">
    <property type="entry name" value="Amidohydro-rel"/>
</dbReference>